<accession>Q5QN84</accession>
<gene>
    <name evidence="1" type="primary">P0436D06.22</name>
</gene>
<dbReference type="EMBL" id="AP003054">
    <property type="protein sequence ID" value="BAD73115.1"/>
    <property type="molecule type" value="Genomic_DNA"/>
</dbReference>
<organism evidence="1">
    <name type="scientific">Oryza sativa subsp. japonica</name>
    <name type="common">Rice</name>
    <dbReference type="NCBI Taxonomy" id="39947"/>
    <lineage>
        <taxon>Eukaryota</taxon>
        <taxon>Viridiplantae</taxon>
        <taxon>Streptophyta</taxon>
        <taxon>Embryophyta</taxon>
        <taxon>Tracheophyta</taxon>
        <taxon>Spermatophyta</taxon>
        <taxon>Magnoliopsida</taxon>
        <taxon>Liliopsida</taxon>
        <taxon>Poales</taxon>
        <taxon>Poaceae</taxon>
        <taxon>BOP clade</taxon>
        <taxon>Oryzoideae</taxon>
        <taxon>Oryzeae</taxon>
        <taxon>Oryzinae</taxon>
        <taxon>Oryza</taxon>
        <taxon>Oryza sativa</taxon>
    </lineage>
</organism>
<dbReference type="Proteomes" id="UP000817658">
    <property type="component" value="Chromosome 1"/>
</dbReference>
<sequence>MDHCRAEQRDGDVLGIRDAFSGAGSNTRAHIPILSPWSPIWSSANPKLVSCIRNGVEPGVFIGRGDLPAPRCAMDQLSAAGTYNELLPPRRPSPVKGCHCTAEFSFTVHGASSAMQLWSIHRREVNSTVLLNISIAIQEDYRNKIQEQSVSKMQVAES</sequence>
<evidence type="ECO:0000313" key="1">
    <source>
        <dbReference type="EMBL" id="BAD73115.1"/>
    </source>
</evidence>
<proteinExistence type="predicted"/>
<reference evidence="1" key="1">
    <citation type="journal article" date="2002" name="Nature">
        <title>The genome sequence and structure of rice chromosome 1.</title>
        <authorList>
            <person name="Sasaki T."/>
            <person name="Matsumoto T."/>
            <person name="Yamamoto K."/>
            <person name="Sakata K."/>
            <person name="Baba T."/>
            <person name="Katayose Y."/>
            <person name="Wu J."/>
            <person name="Niimura Y."/>
            <person name="Cheng Z."/>
            <person name="Nagamura Y."/>
            <person name="Antonio B.A."/>
            <person name="Kanamori H."/>
            <person name="Hosokawa S."/>
            <person name="Masukawa M."/>
            <person name="Arikawa K."/>
            <person name="Chiden Y."/>
            <person name="Hayashi M."/>
            <person name="Okamoto M."/>
            <person name="Ando T."/>
            <person name="Aoki H."/>
            <person name="Arita K."/>
            <person name="Hamada M."/>
            <person name="Harada C."/>
            <person name="Hijishita S."/>
            <person name="Honda M."/>
            <person name="Ichikawa Y."/>
            <person name="Idonuma A."/>
            <person name="Iijima M."/>
            <person name="Ikeda M."/>
            <person name="Ikeno M."/>
            <person name="Itoh S."/>
            <person name="Itoh T."/>
            <person name="Itoh Y."/>
            <person name="Itoh Y."/>
            <person name="Iwabuchi A."/>
            <person name="Kamiya K."/>
            <person name="Karasawa W."/>
            <person name="Katagiri S."/>
            <person name="Kikuta A."/>
            <person name="Kobayashi N."/>
            <person name="Kono I."/>
            <person name="Machita K."/>
            <person name="Maehara T."/>
            <person name="Mizuno H."/>
            <person name="Mizubayashi T."/>
            <person name="Mukai Y."/>
            <person name="Nagasaki H."/>
            <person name="Nakashima M."/>
            <person name="Nakama Y."/>
            <person name="Nakamichi Y."/>
            <person name="Nakamura M."/>
            <person name="Namiki N."/>
            <person name="Negishi M."/>
            <person name="Ohta I."/>
            <person name="Ono N."/>
            <person name="Saji S."/>
            <person name="Sakai K."/>
            <person name="Shibata M."/>
            <person name="Shimokawa T."/>
            <person name="Shomura A."/>
            <person name="Song J."/>
            <person name="Takazaki Y."/>
            <person name="Terasawa K."/>
            <person name="Tsuji K."/>
            <person name="Waki K."/>
            <person name="Yamagata H."/>
            <person name="Yamane H."/>
            <person name="Yoshiki S."/>
            <person name="Yoshihara R."/>
            <person name="Yukawa K."/>
            <person name="Zhong H."/>
            <person name="Iwama H."/>
            <person name="Endo T."/>
            <person name="Ito H."/>
            <person name="Hahn J.H."/>
            <person name="Kim H.I."/>
            <person name="Eun M.Y."/>
            <person name="Yano M."/>
            <person name="Jiang J."/>
            <person name="Gojobori T."/>
        </authorList>
    </citation>
    <scope>NUCLEOTIDE SEQUENCE [LARGE SCALE GENOMIC DNA]</scope>
</reference>
<dbReference type="AlphaFoldDB" id="Q5QN84"/>
<protein>
    <submittedName>
        <fullName evidence="1">Uncharacterized protein P0436D06.22</fullName>
    </submittedName>
</protein>
<name>Q5QN84_ORYSJ</name>